<evidence type="ECO:0000313" key="1">
    <source>
        <dbReference type="EnsemblMetazoa" id="LLOJ000761-PA"/>
    </source>
</evidence>
<dbReference type="VEuPathDB" id="VectorBase:LLOJ000761"/>
<dbReference type="EMBL" id="AJWK01003039">
    <property type="status" value="NOT_ANNOTATED_CDS"/>
    <property type="molecule type" value="Genomic_DNA"/>
</dbReference>
<dbReference type="AlphaFoldDB" id="A0A1B0C9Y9"/>
<evidence type="ECO:0008006" key="3">
    <source>
        <dbReference type="Google" id="ProtNLM"/>
    </source>
</evidence>
<dbReference type="Gene3D" id="1.10.472.80">
    <property type="entry name" value="Ypt/Rab-GAP domain of gyp1p, domain 3"/>
    <property type="match status" value="1"/>
</dbReference>
<proteinExistence type="predicted"/>
<name>A0A1B0C9Y9_LUTLO</name>
<evidence type="ECO:0000313" key="2">
    <source>
        <dbReference type="Proteomes" id="UP000092461"/>
    </source>
</evidence>
<organism evidence="1 2">
    <name type="scientific">Lutzomyia longipalpis</name>
    <name type="common">Sand fly</name>
    <dbReference type="NCBI Taxonomy" id="7200"/>
    <lineage>
        <taxon>Eukaryota</taxon>
        <taxon>Metazoa</taxon>
        <taxon>Ecdysozoa</taxon>
        <taxon>Arthropoda</taxon>
        <taxon>Hexapoda</taxon>
        <taxon>Insecta</taxon>
        <taxon>Pterygota</taxon>
        <taxon>Neoptera</taxon>
        <taxon>Endopterygota</taxon>
        <taxon>Diptera</taxon>
        <taxon>Nematocera</taxon>
        <taxon>Psychodoidea</taxon>
        <taxon>Psychodidae</taxon>
        <taxon>Lutzomyia</taxon>
        <taxon>Lutzomyia</taxon>
    </lineage>
</organism>
<reference evidence="1" key="1">
    <citation type="submission" date="2020-05" db="UniProtKB">
        <authorList>
            <consortium name="EnsemblMetazoa"/>
        </authorList>
    </citation>
    <scope>IDENTIFICATION</scope>
    <source>
        <strain evidence="1">Jacobina</strain>
    </source>
</reference>
<keyword evidence="2" id="KW-1185">Reference proteome</keyword>
<dbReference type="InterPro" id="IPR035969">
    <property type="entry name" value="Rab-GAP_TBC_sf"/>
</dbReference>
<protein>
    <recommendedName>
        <fullName evidence="3">Rab-GAP TBC domain-containing protein</fullName>
    </recommendedName>
</protein>
<dbReference type="SUPFAM" id="SSF47923">
    <property type="entry name" value="Ypt/Rab-GAP domain of gyp1p"/>
    <property type="match status" value="1"/>
</dbReference>
<sequence length="211" mass="24642">MHLQRLCPGQKIERIFMDWSWWVLGGLPFPHLVRVMDCYFQEGIKVFYRVSLAILILFQKNITSSNSEWNSETVKNDIDNAIPKFCKSIPVSPTKLLRTAFNIRALSSTYISRVFLKTEMVLKSRSVLSGSKQLVRSRSSDNLPTSQSQVNIQMMSHTFNNSRGKILFFYFLINHPRPDISPISVKFLLLHTDWKWKKELKKIKIKIPTYT</sequence>
<dbReference type="Proteomes" id="UP000092461">
    <property type="component" value="Unassembled WGS sequence"/>
</dbReference>
<dbReference type="VEuPathDB" id="VectorBase:LLONM1_005386"/>
<accession>A0A1B0C9Y9</accession>
<dbReference type="EnsemblMetazoa" id="LLOJ000761-RA">
    <property type="protein sequence ID" value="LLOJ000761-PA"/>
    <property type="gene ID" value="LLOJ000761"/>
</dbReference>